<dbReference type="RefSeq" id="WP_061613298.1">
    <property type="nucleotide sequence ID" value="NZ_JEMA01001239.1"/>
</dbReference>
<accession>A0A150PZ00</accession>
<feature type="region of interest" description="Disordered" evidence="1">
    <location>
        <begin position="1"/>
        <end position="25"/>
    </location>
</feature>
<reference evidence="2 3" key="1">
    <citation type="submission" date="2014-02" db="EMBL/GenBank/DDBJ databases">
        <title>The small core and large imbalanced accessory genome model reveals a collaborative survival strategy of Sorangium cellulosum strains in nature.</title>
        <authorList>
            <person name="Han K."/>
            <person name="Peng R."/>
            <person name="Blom J."/>
            <person name="Li Y.-Z."/>
        </authorList>
    </citation>
    <scope>NUCLEOTIDE SEQUENCE [LARGE SCALE GENOMIC DNA]</scope>
    <source>
        <strain evidence="2 3">So0008-312</strain>
    </source>
</reference>
<feature type="compositionally biased region" description="Gly residues" evidence="1">
    <location>
        <begin position="123"/>
        <end position="133"/>
    </location>
</feature>
<evidence type="ECO:0000313" key="2">
    <source>
        <dbReference type="EMBL" id="KYF60912.1"/>
    </source>
</evidence>
<dbReference type="AlphaFoldDB" id="A0A150PZ00"/>
<evidence type="ECO:0000256" key="1">
    <source>
        <dbReference type="SAM" id="MobiDB-lite"/>
    </source>
</evidence>
<gene>
    <name evidence="2" type="ORF">BE15_21750</name>
</gene>
<proteinExistence type="predicted"/>
<feature type="compositionally biased region" description="Low complexity" evidence="1">
    <location>
        <begin position="1"/>
        <end position="16"/>
    </location>
</feature>
<protein>
    <submittedName>
        <fullName evidence="2">Uncharacterized protein</fullName>
    </submittedName>
</protein>
<comment type="caution">
    <text evidence="2">The sequence shown here is derived from an EMBL/GenBank/DDBJ whole genome shotgun (WGS) entry which is preliminary data.</text>
</comment>
<dbReference type="EMBL" id="JEMA01001239">
    <property type="protein sequence ID" value="KYF60912.1"/>
    <property type="molecule type" value="Genomic_DNA"/>
</dbReference>
<name>A0A150PZ00_SORCE</name>
<dbReference type="Proteomes" id="UP000075260">
    <property type="component" value="Unassembled WGS sequence"/>
</dbReference>
<sequence>MRSPDSAGADAAGPGAPQAPAPRAPLSPAELFHRVFELLAAMEEAQRAKVIDLARRLVPHLTAEDIRNPHDFPDLDDPDWHFEDGQLAGIEAVRFALRGLASDVLGDGEEREARARPEIGGQPREGGGGAQGE</sequence>
<organism evidence="2 3">
    <name type="scientific">Sorangium cellulosum</name>
    <name type="common">Polyangium cellulosum</name>
    <dbReference type="NCBI Taxonomy" id="56"/>
    <lineage>
        <taxon>Bacteria</taxon>
        <taxon>Pseudomonadati</taxon>
        <taxon>Myxococcota</taxon>
        <taxon>Polyangia</taxon>
        <taxon>Polyangiales</taxon>
        <taxon>Polyangiaceae</taxon>
        <taxon>Sorangium</taxon>
    </lineage>
</organism>
<feature type="region of interest" description="Disordered" evidence="1">
    <location>
        <begin position="106"/>
        <end position="133"/>
    </location>
</feature>
<evidence type="ECO:0000313" key="3">
    <source>
        <dbReference type="Proteomes" id="UP000075260"/>
    </source>
</evidence>